<keyword evidence="2" id="KW-1185">Reference proteome</keyword>
<comment type="caution">
    <text evidence="1">The sequence shown here is derived from an EMBL/GenBank/DDBJ whole genome shotgun (WGS) entry which is preliminary data.</text>
</comment>
<proteinExistence type="predicted"/>
<dbReference type="EMBL" id="MU266340">
    <property type="protein sequence ID" value="KAH7929535.1"/>
    <property type="molecule type" value="Genomic_DNA"/>
</dbReference>
<organism evidence="1 2">
    <name type="scientific">Leucogyrophana mollusca</name>
    <dbReference type="NCBI Taxonomy" id="85980"/>
    <lineage>
        <taxon>Eukaryota</taxon>
        <taxon>Fungi</taxon>
        <taxon>Dikarya</taxon>
        <taxon>Basidiomycota</taxon>
        <taxon>Agaricomycotina</taxon>
        <taxon>Agaricomycetes</taxon>
        <taxon>Agaricomycetidae</taxon>
        <taxon>Boletales</taxon>
        <taxon>Boletales incertae sedis</taxon>
        <taxon>Leucogyrophana</taxon>
    </lineage>
</organism>
<name>A0ACB8BUE4_9AGAM</name>
<evidence type="ECO:0000313" key="1">
    <source>
        <dbReference type="EMBL" id="KAH7929535.1"/>
    </source>
</evidence>
<accession>A0ACB8BUE4</accession>
<evidence type="ECO:0000313" key="2">
    <source>
        <dbReference type="Proteomes" id="UP000790709"/>
    </source>
</evidence>
<sequence>MGSFPSNLFFPDNPNRRARAEQLSDDCQNNQNDYKNAREALTQVLEPLHGKLDQVMKALGCQTLEEFDQKVLSTATGDALAEWEKVRTQYDTADMIECVIWTAAGIVALAGLAISTAMGIFSFGIGFVAGMAVTGIIDMVLATVGIIYDIIDGAIQRDKLRDAINQLFETRLKMKRTVYQAQAMMLIVPALNDWFDALIESGTVDQAKILASFERHKDHFTSNESQWTFYKTAQTLREMDQLRNSWMNEDPSWENLANNLDAAEASANTATALMSSRSRTAPSVYLGTKSVTPTHSPQIPLFANVHSGEQSLFMPAERALVPPPQAVQEYVVTTDSPTVSSNPWLHIPN</sequence>
<protein>
    <submittedName>
        <fullName evidence="1">Uncharacterized protein</fullName>
    </submittedName>
</protein>
<reference evidence="1" key="1">
    <citation type="journal article" date="2021" name="New Phytol.">
        <title>Evolutionary innovations through gain and loss of genes in the ectomycorrhizal Boletales.</title>
        <authorList>
            <person name="Wu G."/>
            <person name="Miyauchi S."/>
            <person name="Morin E."/>
            <person name="Kuo A."/>
            <person name="Drula E."/>
            <person name="Varga T."/>
            <person name="Kohler A."/>
            <person name="Feng B."/>
            <person name="Cao Y."/>
            <person name="Lipzen A."/>
            <person name="Daum C."/>
            <person name="Hundley H."/>
            <person name="Pangilinan J."/>
            <person name="Johnson J."/>
            <person name="Barry K."/>
            <person name="LaButti K."/>
            <person name="Ng V."/>
            <person name="Ahrendt S."/>
            <person name="Min B."/>
            <person name="Choi I.G."/>
            <person name="Park H."/>
            <person name="Plett J.M."/>
            <person name="Magnuson J."/>
            <person name="Spatafora J.W."/>
            <person name="Nagy L.G."/>
            <person name="Henrissat B."/>
            <person name="Grigoriev I.V."/>
            <person name="Yang Z.L."/>
            <person name="Xu J."/>
            <person name="Martin F.M."/>
        </authorList>
    </citation>
    <scope>NUCLEOTIDE SEQUENCE</scope>
    <source>
        <strain evidence="1">KUC20120723A-06</strain>
    </source>
</reference>
<dbReference type="Proteomes" id="UP000790709">
    <property type="component" value="Unassembled WGS sequence"/>
</dbReference>
<gene>
    <name evidence="1" type="ORF">BV22DRAFT_120462</name>
</gene>